<evidence type="ECO:0000256" key="1">
    <source>
        <dbReference type="SAM" id="MobiDB-lite"/>
    </source>
</evidence>
<proteinExistence type="predicted"/>
<dbReference type="RefSeq" id="XP_027615084.1">
    <property type="nucleotide sequence ID" value="XM_027759283.1"/>
</dbReference>
<dbReference type="InParanoid" id="A0A401GPK6"/>
<comment type="caution">
    <text evidence="2">The sequence shown here is derived from an EMBL/GenBank/DDBJ whole genome shotgun (WGS) entry which is preliminary data.</text>
</comment>
<dbReference type="GeneID" id="38781088"/>
<organism evidence="2 3">
    <name type="scientific">Sparassis crispa</name>
    <dbReference type="NCBI Taxonomy" id="139825"/>
    <lineage>
        <taxon>Eukaryota</taxon>
        <taxon>Fungi</taxon>
        <taxon>Dikarya</taxon>
        <taxon>Basidiomycota</taxon>
        <taxon>Agaricomycotina</taxon>
        <taxon>Agaricomycetes</taxon>
        <taxon>Polyporales</taxon>
        <taxon>Sparassidaceae</taxon>
        <taxon>Sparassis</taxon>
    </lineage>
</organism>
<evidence type="ECO:0000313" key="3">
    <source>
        <dbReference type="Proteomes" id="UP000287166"/>
    </source>
</evidence>
<feature type="compositionally biased region" description="Basic and acidic residues" evidence="1">
    <location>
        <begin position="11"/>
        <end position="22"/>
    </location>
</feature>
<dbReference type="AlphaFoldDB" id="A0A401GPK6"/>
<name>A0A401GPK6_9APHY</name>
<dbReference type="Proteomes" id="UP000287166">
    <property type="component" value="Unassembled WGS sequence"/>
</dbReference>
<keyword evidence="3" id="KW-1185">Reference proteome</keyword>
<dbReference type="EMBL" id="BFAD01000006">
    <property type="protein sequence ID" value="GBE84171.1"/>
    <property type="molecule type" value="Genomic_DNA"/>
</dbReference>
<feature type="region of interest" description="Disordered" evidence="1">
    <location>
        <begin position="1"/>
        <end position="22"/>
    </location>
</feature>
<reference evidence="2 3" key="1">
    <citation type="journal article" date="2018" name="Sci. Rep.">
        <title>Genome sequence of the cauliflower mushroom Sparassis crispa (Hanabiratake) and its association with beneficial usage.</title>
        <authorList>
            <person name="Kiyama R."/>
            <person name="Furutani Y."/>
            <person name="Kawaguchi K."/>
            <person name="Nakanishi T."/>
        </authorList>
    </citation>
    <scope>NUCLEOTIDE SEQUENCE [LARGE SCALE GENOMIC DNA]</scope>
</reference>
<evidence type="ECO:0000313" key="2">
    <source>
        <dbReference type="EMBL" id="GBE84171.1"/>
    </source>
</evidence>
<gene>
    <name evidence="2" type="ORF">SCP_0601490</name>
</gene>
<accession>A0A401GPK6</accession>
<sequence>MSNELACNHRSTPEEDAKQAVSGGERRLISVSLRGGPALLLDSRPSFLDDVEWAWSTVMSRACPEMARWSESELAARGLMGGRKKNELITVELRVGRKFVVERGLIVLELIAYEGLDGESELLQGGWDAKGIVVTEMTPIADRKVAIRRP</sequence>
<protein>
    <submittedName>
        <fullName evidence="2">Uncharacterized protein</fullName>
    </submittedName>
</protein>